<dbReference type="GO" id="GO:0005739">
    <property type="term" value="C:mitochondrion"/>
    <property type="evidence" value="ECO:0007669"/>
    <property type="project" value="UniProtKB-ARBA"/>
</dbReference>
<dbReference type="InterPro" id="IPR047368">
    <property type="entry name" value="KH-I_AKAP1"/>
</dbReference>
<dbReference type="PANTHER" id="PTHR22948:SF65">
    <property type="entry name" value="A-KINASE ANCHORING PROTEIN 1"/>
    <property type="match status" value="1"/>
</dbReference>
<gene>
    <name evidence="4" type="ORF">AFUS01_LOCUS44418</name>
</gene>
<feature type="region of interest" description="Disordered" evidence="2">
    <location>
        <begin position="450"/>
        <end position="484"/>
    </location>
</feature>
<dbReference type="OrthoDB" id="10069557at2759"/>
<dbReference type="Pfam" id="PF00013">
    <property type="entry name" value="KH_1"/>
    <property type="match status" value="1"/>
</dbReference>
<reference evidence="4" key="1">
    <citation type="submission" date="2021-06" db="EMBL/GenBank/DDBJ databases">
        <authorList>
            <person name="Hodson N. C."/>
            <person name="Mongue J. A."/>
            <person name="Jaron S. K."/>
        </authorList>
    </citation>
    <scope>NUCLEOTIDE SEQUENCE</scope>
</reference>
<feature type="compositionally biased region" description="Polar residues" evidence="2">
    <location>
        <begin position="470"/>
        <end position="484"/>
    </location>
</feature>
<evidence type="ECO:0000256" key="2">
    <source>
        <dbReference type="SAM" id="MobiDB-lite"/>
    </source>
</evidence>
<dbReference type="PROSITE" id="PS50304">
    <property type="entry name" value="TUDOR"/>
    <property type="match status" value="1"/>
</dbReference>
<evidence type="ECO:0000259" key="3">
    <source>
        <dbReference type="PROSITE" id="PS50304"/>
    </source>
</evidence>
<dbReference type="Pfam" id="PF00567">
    <property type="entry name" value="TUDOR"/>
    <property type="match status" value="1"/>
</dbReference>
<dbReference type="InterPro" id="IPR047367">
    <property type="entry name" value="Tudor_AKAP1"/>
</dbReference>
<dbReference type="CDD" id="cd22395">
    <property type="entry name" value="KH-I_AKAP1"/>
    <property type="match status" value="1"/>
</dbReference>
<dbReference type="InterPro" id="IPR004087">
    <property type="entry name" value="KH_dom"/>
</dbReference>
<keyword evidence="1" id="KW-0694">RNA-binding</keyword>
<feature type="region of interest" description="Disordered" evidence="2">
    <location>
        <begin position="369"/>
        <end position="393"/>
    </location>
</feature>
<dbReference type="PANTHER" id="PTHR22948">
    <property type="entry name" value="TUDOR DOMAIN CONTAINING PROTEIN"/>
    <property type="match status" value="1"/>
</dbReference>
<dbReference type="SMART" id="SM00333">
    <property type="entry name" value="TUDOR"/>
    <property type="match status" value="1"/>
</dbReference>
<name>A0A8J2LN36_9HEXA</name>
<dbReference type="Proteomes" id="UP000708208">
    <property type="component" value="Unassembled WGS sequence"/>
</dbReference>
<protein>
    <recommendedName>
        <fullName evidence="3">Tudor domain-containing protein</fullName>
    </recommendedName>
</protein>
<dbReference type="InterPro" id="IPR004088">
    <property type="entry name" value="KH_dom_type_1"/>
</dbReference>
<evidence type="ECO:0000313" key="4">
    <source>
        <dbReference type="EMBL" id="CAG7834983.1"/>
    </source>
</evidence>
<dbReference type="PROSITE" id="PS50084">
    <property type="entry name" value="KH_TYPE_1"/>
    <property type="match status" value="1"/>
</dbReference>
<proteinExistence type="predicted"/>
<evidence type="ECO:0000313" key="5">
    <source>
        <dbReference type="Proteomes" id="UP000708208"/>
    </source>
</evidence>
<evidence type="ECO:0000256" key="1">
    <source>
        <dbReference type="PROSITE-ProRule" id="PRU00117"/>
    </source>
</evidence>
<dbReference type="SMART" id="SM00322">
    <property type="entry name" value="KH"/>
    <property type="match status" value="1"/>
</dbReference>
<dbReference type="EMBL" id="CAJVCH010570458">
    <property type="protein sequence ID" value="CAG7834983.1"/>
    <property type="molecule type" value="Genomic_DNA"/>
</dbReference>
<dbReference type="GO" id="GO:0003723">
    <property type="term" value="F:RNA binding"/>
    <property type="evidence" value="ECO:0007669"/>
    <property type="project" value="UniProtKB-UniRule"/>
</dbReference>
<sequence>MGVRNQSTLSWQQTSIPCISIGGKWKTQEFLRAPMPFRRRMKEISKCEKTKPMKMDGFSPSDAMIYEFEMPQSIVGRLIGKFGNYVNKIKATTGANIIVKMHPTSGSLKICAVEGLCTEIDEALAMIRERFPANTFPYLSLEKTNQGKQTPPSSVSYLPSNNKLSLIEGVINDVMISNVITLDHIFVLQPTHPTYPALARMHKILSNVYEQPGIPHLVRPFNTGVICVTRVKDKDWVRAEVVAVQEDKDEVTARLVDIGGYIQVPIEDLRQIRVDFVSIPFQATECRLANLVPVDESLGWSDEALTYLKYLTMGQILQAHVVGYSPGDSTALIHLYRLNADQTCTLINEEMVSNEYARWVEETELLGLESGEEEWPSDTHGTEDYSSVEGNDHSSIEGNEYLLLRGTDELSVEGHDHSSVEGNDHSSIDGNERLFLEGMDHLSIECLDNASVGSNDRNSSHDEGHDHSSNDTNDALSTSSDGDP</sequence>
<dbReference type="InterPro" id="IPR050621">
    <property type="entry name" value="Tudor_domain_containing"/>
</dbReference>
<dbReference type="AlphaFoldDB" id="A0A8J2LN36"/>
<feature type="compositionally biased region" description="Basic and acidic residues" evidence="2">
    <location>
        <begin position="458"/>
        <end position="469"/>
    </location>
</feature>
<keyword evidence="5" id="KW-1185">Reference proteome</keyword>
<organism evidence="4 5">
    <name type="scientific">Allacma fusca</name>
    <dbReference type="NCBI Taxonomy" id="39272"/>
    <lineage>
        <taxon>Eukaryota</taxon>
        <taxon>Metazoa</taxon>
        <taxon>Ecdysozoa</taxon>
        <taxon>Arthropoda</taxon>
        <taxon>Hexapoda</taxon>
        <taxon>Collembola</taxon>
        <taxon>Symphypleona</taxon>
        <taxon>Sminthuridae</taxon>
        <taxon>Allacma</taxon>
    </lineage>
</organism>
<dbReference type="InterPro" id="IPR002999">
    <property type="entry name" value="Tudor"/>
</dbReference>
<accession>A0A8J2LN36</accession>
<comment type="caution">
    <text evidence="4">The sequence shown here is derived from an EMBL/GenBank/DDBJ whole genome shotgun (WGS) entry which is preliminary data.</text>
</comment>
<dbReference type="CDD" id="cd20407">
    <property type="entry name" value="Tudor_AKAP1"/>
    <property type="match status" value="1"/>
</dbReference>
<feature type="domain" description="Tudor" evidence="3">
    <location>
        <begin position="220"/>
        <end position="279"/>
    </location>
</feature>